<sequence>MFFGKHLFAIAAASLFTVSSALVIQKRDSNAFYAINYGIDQNDCPTLSAIKQQLTTLKAYTTRIKTFTVTGCDEGNLIMQATQSLGLRIYLGLWVGSDANAFEAEKTKLIELAHTYKFNNVDGIVVGSEALYRGDVSPETLAGYISDVKKSLSDAGVNVPVATADVYYKWDPAVVAQVDFLMMNAFPYWEGVTVDNAVSTLFNHYDHVKSLSTGKPVVIGETGWPTHGASFEAAVASVPNQQTYMKGVLCEVRQKNIDLCWFEGLDEAYKGSDVEGNWGFLDASGNPKSSDYSSIFQNPC</sequence>
<keyword evidence="22" id="KW-1185">Reference proteome</keyword>
<comment type="subcellular location">
    <subcellularLocation>
        <location evidence="3">Cell membrane</location>
        <topology evidence="3">Single-pass type II membrane protein</topology>
    </subcellularLocation>
    <subcellularLocation>
        <location evidence="2">Secreted</location>
        <location evidence="2">Cell wall</location>
    </subcellularLocation>
</comment>
<keyword evidence="7" id="KW-0134">Cell wall</keyword>
<keyword evidence="15" id="KW-0624">Polysaccharide degradation</keyword>
<evidence type="ECO:0000256" key="6">
    <source>
        <dbReference type="ARBA" id="ARBA00022475"/>
    </source>
</evidence>
<evidence type="ECO:0000256" key="19">
    <source>
        <dbReference type="RuleBase" id="RU004335"/>
    </source>
</evidence>
<dbReference type="GO" id="GO:0071555">
    <property type="term" value="P:cell wall organization"/>
    <property type="evidence" value="ECO:0007669"/>
    <property type="project" value="UniProtKB-KW"/>
</dbReference>
<keyword evidence="10" id="KW-0378">Hydrolase</keyword>
<dbReference type="GO" id="GO:0009986">
    <property type="term" value="C:cell surface"/>
    <property type="evidence" value="ECO:0007669"/>
    <property type="project" value="TreeGrafter"/>
</dbReference>
<evidence type="ECO:0000256" key="1">
    <source>
        <dbReference type="ARBA" id="ARBA00000382"/>
    </source>
</evidence>
<evidence type="ECO:0000256" key="17">
    <source>
        <dbReference type="ARBA" id="ARBA00042373"/>
    </source>
</evidence>
<dbReference type="Gene3D" id="3.20.20.80">
    <property type="entry name" value="Glycosidases"/>
    <property type="match status" value="1"/>
</dbReference>
<evidence type="ECO:0000256" key="10">
    <source>
        <dbReference type="ARBA" id="ARBA00022801"/>
    </source>
</evidence>
<dbReference type="AlphaFoldDB" id="A0A8H7QBJ8"/>
<dbReference type="GO" id="GO:0005886">
    <property type="term" value="C:plasma membrane"/>
    <property type="evidence" value="ECO:0007669"/>
    <property type="project" value="UniProtKB-SubCell"/>
</dbReference>
<evidence type="ECO:0000256" key="8">
    <source>
        <dbReference type="ARBA" id="ARBA00022525"/>
    </source>
</evidence>
<comment type="similarity">
    <text evidence="4 19">Belongs to the glycosyl hydrolase 17 family.</text>
</comment>
<keyword evidence="13" id="KW-0119">Carbohydrate metabolism</keyword>
<keyword evidence="8" id="KW-0964">Secreted</keyword>
<dbReference type="InterPro" id="IPR000490">
    <property type="entry name" value="Glyco_hydro_17"/>
</dbReference>
<evidence type="ECO:0000256" key="16">
    <source>
        <dbReference type="ARBA" id="ARBA00037649"/>
    </source>
</evidence>
<evidence type="ECO:0000313" key="21">
    <source>
        <dbReference type="EMBL" id="KAG2189477.1"/>
    </source>
</evidence>
<dbReference type="GO" id="GO:0009277">
    <property type="term" value="C:fungal-type cell wall"/>
    <property type="evidence" value="ECO:0007669"/>
    <property type="project" value="TreeGrafter"/>
</dbReference>
<evidence type="ECO:0000256" key="18">
    <source>
        <dbReference type="ARBA" id="ARBA00043078"/>
    </source>
</evidence>
<evidence type="ECO:0000256" key="20">
    <source>
        <dbReference type="SAM" id="SignalP"/>
    </source>
</evidence>
<dbReference type="InterPro" id="IPR017853">
    <property type="entry name" value="GH"/>
</dbReference>
<evidence type="ECO:0000313" key="22">
    <source>
        <dbReference type="Proteomes" id="UP000612746"/>
    </source>
</evidence>
<evidence type="ECO:0000256" key="14">
    <source>
        <dbReference type="ARBA" id="ARBA00023316"/>
    </source>
</evidence>
<feature type="signal peptide" evidence="20">
    <location>
        <begin position="1"/>
        <end position="21"/>
    </location>
</feature>
<dbReference type="OrthoDB" id="77201at2759"/>
<dbReference type="PANTHER" id="PTHR16631">
    <property type="entry name" value="GLUCAN 1,3-BETA-GLUCOSIDASE"/>
    <property type="match status" value="1"/>
</dbReference>
<comment type="function">
    <text evidence="16">Glucanases play a role in cell expansion during growth, in cell-cell fusion during mating, and in spore release during sporulation. This enzyme may be involved in beta-glucan degradation. Active on laminarin and lichenan.</text>
</comment>
<name>A0A8H7QBJ8_9FUNG</name>
<protein>
    <recommendedName>
        <fullName evidence="5">glucan endo-1,3-beta-D-glucosidase</fullName>
        <ecNumber evidence="5">3.2.1.39</ecNumber>
    </recommendedName>
    <alternativeName>
        <fullName evidence="18">Endo-1,3-beta-glucanase btgC</fullName>
    </alternativeName>
    <alternativeName>
        <fullName evidence="17">Laminarinase btgC</fullName>
    </alternativeName>
</protein>
<evidence type="ECO:0000256" key="12">
    <source>
        <dbReference type="ARBA" id="ARBA00023180"/>
    </source>
</evidence>
<keyword evidence="14" id="KW-0961">Cell wall biogenesis/degradation</keyword>
<dbReference type="Proteomes" id="UP000612746">
    <property type="component" value="Unassembled WGS sequence"/>
</dbReference>
<feature type="chain" id="PRO_5034587167" description="glucan endo-1,3-beta-D-glucosidase" evidence="20">
    <location>
        <begin position="22"/>
        <end position="300"/>
    </location>
</feature>
<reference evidence="21" key="1">
    <citation type="submission" date="2020-12" db="EMBL/GenBank/DDBJ databases">
        <title>Metabolic potential, ecology and presence of endohyphal bacteria is reflected in genomic diversity of Mucoromycotina.</title>
        <authorList>
            <person name="Muszewska A."/>
            <person name="Okrasinska A."/>
            <person name="Steczkiewicz K."/>
            <person name="Drgas O."/>
            <person name="Orlowska M."/>
            <person name="Perlinska-Lenart U."/>
            <person name="Aleksandrzak-Piekarczyk T."/>
            <person name="Szatraj K."/>
            <person name="Zielenkiewicz U."/>
            <person name="Pilsyk S."/>
            <person name="Malc E."/>
            <person name="Mieczkowski P."/>
            <person name="Kruszewska J.S."/>
            <person name="Biernat P."/>
            <person name="Pawlowska J."/>
        </authorList>
    </citation>
    <scope>NUCLEOTIDE SEQUENCE</scope>
    <source>
        <strain evidence="21">WA0000051536</strain>
    </source>
</reference>
<comment type="catalytic activity">
    <reaction evidence="1">
        <text>Hydrolysis of (1-&gt;3)-beta-D-glucosidic linkages in (1-&gt;3)-beta-D-glucans.</text>
        <dbReference type="EC" id="3.2.1.39"/>
    </reaction>
</comment>
<evidence type="ECO:0000256" key="3">
    <source>
        <dbReference type="ARBA" id="ARBA00004401"/>
    </source>
</evidence>
<keyword evidence="12" id="KW-0325">Glycoprotein</keyword>
<dbReference type="SUPFAM" id="SSF51445">
    <property type="entry name" value="(Trans)glycosidases"/>
    <property type="match status" value="1"/>
</dbReference>
<evidence type="ECO:0000256" key="11">
    <source>
        <dbReference type="ARBA" id="ARBA00023136"/>
    </source>
</evidence>
<comment type="caution">
    <text evidence="21">The sequence shown here is derived from an EMBL/GenBank/DDBJ whole genome shotgun (WGS) entry which is preliminary data.</text>
</comment>
<evidence type="ECO:0000256" key="15">
    <source>
        <dbReference type="ARBA" id="ARBA00023326"/>
    </source>
</evidence>
<keyword evidence="6" id="KW-1003">Cell membrane</keyword>
<dbReference type="Pfam" id="PF00332">
    <property type="entry name" value="Glyco_hydro_17"/>
    <property type="match status" value="1"/>
</dbReference>
<evidence type="ECO:0000256" key="7">
    <source>
        <dbReference type="ARBA" id="ARBA00022512"/>
    </source>
</evidence>
<dbReference type="GO" id="GO:0005576">
    <property type="term" value="C:extracellular region"/>
    <property type="evidence" value="ECO:0007669"/>
    <property type="project" value="TreeGrafter"/>
</dbReference>
<accession>A0A8H7QBJ8</accession>
<dbReference type="InterPro" id="IPR050732">
    <property type="entry name" value="Beta-glucan_modifiers"/>
</dbReference>
<evidence type="ECO:0000256" key="5">
    <source>
        <dbReference type="ARBA" id="ARBA00012780"/>
    </source>
</evidence>
<evidence type="ECO:0000256" key="2">
    <source>
        <dbReference type="ARBA" id="ARBA00004191"/>
    </source>
</evidence>
<evidence type="ECO:0000256" key="4">
    <source>
        <dbReference type="ARBA" id="ARBA00008773"/>
    </source>
</evidence>
<keyword evidence="11" id="KW-0472">Membrane</keyword>
<proteinExistence type="inferred from homology"/>
<evidence type="ECO:0000256" key="9">
    <source>
        <dbReference type="ARBA" id="ARBA00022729"/>
    </source>
</evidence>
<dbReference type="EMBL" id="JAEPRA010000001">
    <property type="protein sequence ID" value="KAG2189477.1"/>
    <property type="molecule type" value="Genomic_DNA"/>
</dbReference>
<evidence type="ECO:0000256" key="13">
    <source>
        <dbReference type="ARBA" id="ARBA00023277"/>
    </source>
</evidence>
<organism evidence="21 22">
    <name type="scientific">Umbelopsis vinacea</name>
    <dbReference type="NCBI Taxonomy" id="44442"/>
    <lineage>
        <taxon>Eukaryota</taxon>
        <taxon>Fungi</taxon>
        <taxon>Fungi incertae sedis</taxon>
        <taxon>Mucoromycota</taxon>
        <taxon>Mucoromycotina</taxon>
        <taxon>Umbelopsidomycetes</taxon>
        <taxon>Umbelopsidales</taxon>
        <taxon>Umbelopsidaceae</taxon>
        <taxon>Umbelopsis</taxon>
    </lineage>
</organism>
<keyword evidence="9 20" id="KW-0732">Signal</keyword>
<dbReference type="GO" id="GO:0042973">
    <property type="term" value="F:glucan endo-1,3-beta-D-glucosidase activity"/>
    <property type="evidence" value="ECO:0007669"/>
    <property type="project" value="UniProtKB-EC"/>
</dbReference>
<dbReference type="PANTHER" id="PTHR16631:SF17">
    <property type="entry name" value="GLUCAN ENDO-1,3-BETA-GLUCOSIDASE BTGC"/>
    <property type="match status" value="1"/>
</dbReference>
<dbReference type="EC" id="3.2.1.39" evidence="5"/>
<dbReference type="GO" id="GO:0000272">
    <property type="term" value="P:polysaccharide catabolic process"/>
    <property type="evidence" value="ECO:0007669"/>
    <property type="project" value="UniProtKB-KW"/>
</dbReference>
<gene>
    <name evidence="21" type="ORF">INT44_004619</name>
</gene>